<dbReference type="GO" id="GO:0005524">
    <property type="term" value="F:ATP binding"/>
    <property type="evidence" value="ECO:0007669"/>
    <property type="project" value="UniProtKB-UniRule"/>
</dbReference>
<keyword evidence="2 5" id="KW-0547">Nucleotide-binding</keyword>
<reference evidence="8" key="1">
    <citation type="submission" date="2022-10" db="EMBL/GenBank/DDBJ databases">
        <title>Genome assembly of Pristionchus species.</title>
        <authorList>
            <person name="Yoshida K."/>
            <person name="Sommer R.J."/>
        </authorList>
    </citation>
    <scope>NUCLEOTIDE SEQUENCE [LARGE SCALE GENOMIC DNA]</scope>
    <source>
        <strain evidence="8">RS5460</strain>
    </source>
</reference>
<evidence type="ECO:0000256" key="2">
    <source>
        <dbReference type="ARBA" id="ARBA00022741"/>
    </source>
</evidence>
<dbReference type="SUPFAM" id="SSF56112">
    <property type="entry name" value="Protein kinase-like (PK-like)"/>
    <property type="match status" value="1"/>
</dbReference>
<gene>
    <name evidence="7" type="ORF">PMAYCL1PPCAC_05623</name>
</gene>
<dbReference type="GO" id="GO:0004694">
    <property type="term" value="F:eukaryotic translation initiation factor 2alpha kinase activity"/>
    <property type="evidence" value="ECO:0007669"/>
    <property type="project" value="TreeGrafter"/>
</dbReference>
<dbReference type="GO" id="GO:0005634">
    <property type="term" value="C:nucleus"/>
    <property type="evidence" value="ECO:0007669"/>
    <property type="project" value="TreeGrafter"/>
</dbReference>
<feature type="domain" description="Protein kinase" evidence="6">
    <location>
        <begin position="67"/>
        <end position="126"/>
    </location>
</feature>
<evidence type="ECO:0000313" key="7">
    <source>
        <dbReference type="EMBL" id="GMR35428.1"/>
    </source>
</evidence>
<dbReference type="InterPro" id="IPR011009">
    <property type="entry name" value="Kinase-like_dom_sf"/>
</dbReference>
<dbReference type="InterPro" id="IPR050339">
    <property type="entry name" value="CC_SR_Kinase"/>
</dbReference>
<name>A0AAN4ZBD0_9BILA</name>
<evidence type="ECO:0000256" key="1">
    <source>
        <dbReference type="ARBA" id="ARBA00022679"/>
    </source>
</evidence>
<evidence type="ECO:0000313" key="8">
    <source>
        <dbReference type="Proteomes" id="UP001328107"/>
    </source>
</evidence>
<dbReference type="Proteomes" id="UP001328107">
    <property type="component" value="Unassembled WGS sequence"/>
</dbReference>
<evidence type="ECO:0000259" key="6">
    <source>
        <dbReference type="PROSITE" id="PS50011"/>
    </source>
</evidence>
<evidence type="ECO:0000256" key="3">
    <source>
        <dbReference type="ARBA" id="ARBA00022777"/>
    </source>
</evidence>
<dbReference type="PANTHER" id="PTHR11042:SF91">
    <property type="entry name" value="EUKARYOTIC TRANSLATION INITIATION FACTOR 2-ALPHA KINASE"/>
    <property type="match status" value="1"/>
</dbReference>
<dbReference type="EMBL" id="BTRK01000002">
    <property type="protein sequence ID" value="GMR35428.1"/>
    <property type="molecule type" value="Genomic_DNA"/>
</dbReference>
<feature type="binding site" evidence="5">
    <location>
        <position position="96"/>
    </location>
    <ligand>
        <name>ATP</name>
        <dbReference type="ChEBI" id="CHEBI:30616"/>
    </ligand>
</feature>
<sequence length="126" mass="13929">MMFLPTIKLKGATIIWYIAGINNNEIVAHAEIEDDHCLVTAQRSSGQPLGHYTNGIFDGSSRFASEFRISQILGVGGFGIVFEVQNRLDGRAYAVKRIPVNPDEEQKVLEGEVKAMAKFDHPGIVR</sequence>
<dbReference type="Gene3D" id="3.30.200.20">
    <property type="entry name" value="Phosphorylase Kinase, domain 1"/>
    <property type="match status" value="1"/>
</dbReference>
<proteinExistence type="predicted"/>
<dbReference type="InterPro" id="IPR000719">
    <property type="entry name" value="Prot_kinase_dom"/>
</dbReference>
<dbReference type="PROSITE" id="PS00107">
    <property type="entry name" value="PROTEIN_KINASE_ATP"/>
    <property type="match status" value="1"/>
</dbReference>
<keyword evidence="4 5" id="KW-0067">ATP-binding</keyword>
<protein>
    <recommendedName>
        <fullName evidence="6">Protein kinase domain-containing protein</fullName>
    </recommendedName>
</protein>
<keyword evidence="3" id="KW-0418">Kinase</keyword>
<dbReference type="GO" id="GO:0005737">
    <property type="term" value="C:cytoplasm"/>
    <property type="evidence" value="ECO:0007669"/>
    <property type="project" value="TreeGrafter"/>
</dbReference>
<comment type="caution">
    <text evidence="7">The sequence shown here is derived from an EMBL/GenBank/DDBJ whole genome shotgun (WGS) entry which is preliminary data.</text>
</comment>
<evidence type="ECO:0000256" key="4">
    <source>
        <dbReference type="ARBA" id="ARBA00022840"/>
    </source>
</evidence>
<dbReference type="AlphaFoldDB" id="A0AAN4ZBD0"/>
<evidence type="ECO:0000256" key="5">
    <source>
        <dbReference type="PROSITE-ProRule" id="PRU10141"/>
    </source>
</evidence>
<keyword evidence="8" id="KW-1185">Reference proteome</keyword>
<organism evidence="7 8">
    <name type="scientific">Pristionchus mayeri</name>
    <dbReference type="NCBI Taxonomy" id="1317129"/>
    <lineage>
        <taxon>Eukaryota</taxon>
        <taxon>Metazoa</taxon>
        <taxon>Ecdysozoa</taxon>
        <taxon>Nematoda</taxon>
        <taxon>Chromadorea</taxon>
        <taxon>Rhabditida</taxon>
        <taxon>Rhabditina</taxon>
        <taxon>Diplogasteromorpha</taxon>
        <taxon>Diplogasteroidea</taxon>
        <taxon>Neodiplogasteridae</taxon>
        <taxon>Pristionchus</taxon>
    </lineage>
</organism>
<keyword evidence="1" id="KW-0808">Transferase</keyword>
<dbReference type="InterPro" id="IPR017441">
    <property type="entry name" value="Protein_kinase_ATP_BS"/>
</dbReference>
<accession>A0AAN4ZBD0</accession>
<dbReference type="PANTHER" id="PTHR11042">
    <property type="entry name" value="EUKARYOTIC TRANSLATION INITIATION FACTOR 2-ALPHA KINASE EIF2-ALPHA KINASE -RELATED"/>
    <property type="match status" value="1"/>
</dbReference>
<dbReference type="PROSITE" id="PS50011">
    <property type="entry name" value="PROTEIN_KINASE_DOM"/>
    <property type="match status" value="1"/>
</dbReference>
<dbReference type="Pfam" id="PF00069">
    <property type="entry name" value="Pkinase"/>
    <property type="match status" value="1"/>
</dbReference>